<name>A0A176WIP8_MARPO</name>
<dbReference type="EMBL" id="LVLJ01000808">
    <property type="protein sequence ID" value="OAE32481.1"/>
    <property type="molecule type" value="Genomic_DNA"/>
</dbReference>
<evidence type="ECO:0000256" key="1">
    <source>
        <dbReference type="SAM" id="MobiDB-lite"/>
    </source>
</evidence>
<keyword evidence="3" id="KW-1185">Reference proteome</keyword>
<comment type="caution">
    <text evidence="2">The sequence shown here is derived from an EMBL/GenBank/DDBJ whole genome shotgun (WGS) entry which is preliminary data.</text>
</comment>
<gene>
    <name evidence="2" type="ORF">AXG93_3242s1020</name>
</gene>
<sequence>MVRRSSHEHPQATQNAADQTKRQEASITGKEVFFIAAKHLPYFPSIPLDLQESDEQEAGSDTHAQKAKKKFSRLANRVHKKVGRPKKNVVMGSNQPSEPCPCQLAKLRSPTRMGEGQWKSSDAALANQLDARDRQDAEQLSSENPCSSGLRNYSLELVLKKL</sequence>
<reference evidence="2" key="1">
    <citation type="submission" date="2016-03" db="EMBL/GenBank/DDBJ databases">
        <title>Mechanisms controlling the formation of the plant cell surface in tip-growing cells are functionally conserved among land plants.</title>
        <authorList>
            <person name="Honkanen S."/>
            <person name="Jones V.A."/>
            <person name="Morieri G."/>
            <person name="Champion C."/>
            <person name="Hetherington A.J."/>
            <person name="Kelly S."/>
            <person name="Saint-Marcoux D."/>
            <person name="Proust H."/>
            <person name="Prescott H."/>
            <person name="Dolan L."/>
        </authorList>
    </citation>
    <scope>NUCLEOTIDE SEQUENCE [LARGE SCALE GENOMIC DNA]</scope>
    <source>
        <tissue evidence="2">Whole gametophyte</tissue>
    </source>
</reference>
<dbReference type="Proteomes" id="UP000077202">
    <property type="component" value="Unassembled WGS sequence"/>
</dbReference>
<organism evidence="2 3">
    <name type="scientific">Marchantia polymorpha subsp. ruderalis</name>
    <dbReference type="NCBI Taxonomy" id="1480154"/>
    <lineage>
        <taxon>Eukaryota</taxon>
        <taxon>Viridiplantae</taxon>
        <taxon>Streptophyta</taxon>
        <taxon>Embryophyta</taxon>
        <taxon>Marchantiophyta</taxon>
        <taxon>Marchantiopsida</taxon>
        <taxon>Marchantiidae</taxon>
        <taxon>Marchantiales</taxon>
        <taxon>Marchantiaceae</taxon>
        <taxon>Marchantia</taxon>
    </lineage>
</organism>
<evidence type="ECO:0000313" key="2">
    <source>
        <dbReference type="EMBL" id="OAE32481.1"/>
    </source>
</evidence>
<dbReference type="AlphaFoldDB" id="A0A176WIP8"/>
<feature type="region of interest" description="Disordered" evidence="1">
    <location>
        <begin position="1"/>
        <end position="24"/>
    </location>
</feature>
<feature type="compositionally biased region" description="Basic residues" evidence="1">
    <location>
        <begin position="65"/>
        <end position="87"/>
    </location>
</feature>
<proteinExistence type="predicted"/>
<protein>
    <submittedName>
        <fullName evidence="2">Uncharacterized protein</fullName>
    </submittedName>
</protein>
<feature type="region of interest" description="Disordered" evidence="1">
    <location>
        <begin position="51"/>
        <end position="148"/>
    </location>
</feature>
<evidence type="ECO:0000313" key="3">
    <source>
        <dbReference type="Proteomes" id="UP000077202"/>
    </source>
</evidence>
<feature type="compositionally biased region" description="Basic and acidic residues" evidence="1">
    <location>
        <begin position="1"/>
        <end position="10"/>
    </location>
</feature>
<accession>A0A176WIP8</accession>
<feature type="compositionally biased region" description="Polar residues" evidence="1">
    <location>
        <begin position="138"/>
        <end position="148"/>
    </location>
</feature>